<proteinExistence type="predicted"/>
<evidence type="ECO:0000313" key="2">
    <source>
        <dbReference type="EMBL" id="SVE27829.1"/>
    </source>
</evidence>
<feature type="transmembrane region" description="Helical" evidence="1">
    <location>
        <begin position="112"/>
        <end position="134"/>
    </location>
</feature>
<keyword evidence="1" id="KW-1133">Transmembrane helix</keyword>
<feature type="transmembrane region" description="Helical" evidence="1">
    <location>
        <begin position="155"/>
        <end position="177"/>
    </location>
</feature>
<accession>A0A383C6Z5</accession>
<dbReference type="AlphaFoldDB" id="A0A383C6Z5"/>
<name>A0A383C6Z5_9ZZZZ</name>
<feature type="transmembrane region" description="Helical" evidence="1">
    <location>
        <begin position="189"/>
        <end position="208"/>
    </location>
</feature>
<organism evidence="2">
    <name type="scientific">marine metagenome</name>
    <dbReference type="NCBI Taxonomy" id="408172"/>
    <lineage>
        <taxon>unclassified sequences</taxon>
        <taxon>metagenomes</taxon>
        <taxon>ecological metagenomes</taxon>
    </lineage>
</organism>
<keyword evidence="1" id="KW-0472">Membrane</keyword>
<protein>
    <submittedName>
        <fullName evidence="2">Uncharacterized protein</fullName>
    </submittedName>
</protein>
<dbReference type="EMBL" id="UINC01206275">
    <property type="protein sequence ID" value="SVE27829.1"/>
    <property type="molecule type" value="Genomic_DNA"/>
</dbReference>
<keyword evidence="1" id="KW-0812">Transmembrane</keyword>
<feature type="transmembrane region" description="Helical" evidence="1">
    <location>
        <begin position="58"/>
        <end position="77"/>
    </location>
</feature>
<evidence type="ECO:0000256" key="1">
    <source>
        <dbReference type="SAM" id="Phobius"/>
    </source>
</evidence>
<gene>
    <name evidence="2" type="ORF">METZ01_LOCUS480683</name>
</gene>
<sequence length="216" mass="24812">MTPDSEDEEKWWEPSDAELEAMIEDRLEDGPLPPEAPETTSRKLKINSNIPPISRGKALTISSGGLVLGFLSPWSWLGSGFQALRWSFQDVLWILTDGPSLYSEWEMTPLDYIQWLMGPLLPLVFVTTFVLTWYTFQFSNHSQQEHEEFSRKASIFHLSFFGVWYLLSIITAFINWGYFEIWLPSSYDFGLWIAAVSGIGLHPTAYGLKERFSNTL</sequence>
<reference evidence="2" key="1">
    <citation type="submission" date="2018-05" db="EMBL/GenBank/DDBJ databases">
        <authorList>
            <person name="Lanie J.A."/>
            <person name="Ng W.-L."/>
            <person name="Kazmierczak K.M."/>
            <person name="Andrzejewski T.M."/>
            <person name="Davidsen T.M."/>
            <person name="Wayne K.J."/>
            <person name="Tettelin H."/>
            <person name="Glass J.I."/>
            <person name="Rusch D."/>
            <person name="Podicherti R."/>
            <person name="Tsui H.-C.T."/>
            <person name="Winkler M.E."/>
        </authorList>
    </citation>
    <scope>NUCLEOTIDE SEQUENCE</scope>
</reference>